<dbReference type="InterPro" id="IPR050196">
    <property type="entry name" value="Cytochrome_P450_Monoox"/>
</dbReference>
<evidence type="ECO:0000256" key="6">
    <source>
        <dbReference type="ARBA" id="ARBA00023033"/>
    </source>
</evidence>
<dbReference type="InterPro" id="IPR001128">
    <property type="entry name" value="Cyt_P450"/>
</dbReference>
<dbReference type="Proteomes" id="UP000305451">
    <property type="component" value="Unassembled WGS sequence"/>
</dbReference>
<dbReference type="GO" id="GO:0005506">
    <property type="term" value="F:iron ion binding"/>
    <property type="evidence" value="ECO:0007669"/>
    <property type="project" value="InterPro"/>
</dbReference>
<feature type="region of interest" description="Disordered" evidence="9">
    <location>
        <begin position="1"/>
        <end position="20"/>
    </location>
</feature>
<evidence type="ECO:0000256" key="4">
    <source>
        <dbReference type="ARBA" id="ARBA00023002"/>
    </source>
</evidence>
<dbReference type="Pfam" id="PF00067">
    <property type="entry name" value="p450"/>
    <property type="match status" value="1"/>
</dbReference>
<evidence type="ECO:0000313" key="11">
    <source>
        <dbReference type="Proteomes" id="UP000305451"/>
    </source>
</evidence>
<dbReference type="PANTHER" id="PTHR24291:SF50">
    <property type="entry name" value="BIFUNCTIONAL ALBAFLAVENONE MONOOXYGENASE_TERPENE SYNTHASE"/>
    <property type="match status" value="1"/>
</dbReference>
<dbReference type="InterPro" id="IPR017972">
    <property type="entry name" value="Cyt_P450_CS"/>
</dbReference>
<dbReference type="PRINTS" id="PR00385">
    <property type="entry name" value="P450"/>
</dbReference>
<dbReference type="OrthoDB" id="9764248at2"/>
<evidence type="ECO:0000256" key="9">
    <source>
        <dbReference type="SAM" id="MobiDB-lite"/>
    </source>
</evidence>
<comment type="cofactor">
    <cofactor evidence="7">
        <name>heme</name>
        <dbReference type="ChEBI" id="CHEBI:30413"/>
    </cofactor>
</comment>
<evidence type="ECO:0000256" key="1">
    <source>
        <dbReference type="ARBA" id="ARBA00010617"/>
    </source>
</evidence>
<dbReference type="GO" id="GO:0004497">
    <property type="term" value="F:monooxygenase activity"/>
    <property type="evidence" value="ECO:0007669"/>
    <property type="project" value="UniProtKB-KW"/>
</dbReference>
<evidence type="ECO:0000256" key="3">
    <source>
        <dbReference type="ARBA" id="ARBA00022723"/>
    </source>
</evidence>
<evidence type="ECO:0000256" key="8">
    <source>
        <dbReference type="RuleBase" id="RU000461"/>
    </source>
</evidence>
<comment type="caution">
    <text evidence="10">The sequence shown here is derived from an EMBL/GenBank/DDBJ whole genome shotgun (WGS) entry which is preliminary data.</text>
</comment>
<dbReference type="Gene3D" id="1.10.630.10">
    <property type="entry name" value="Cytochrome P450"/>
    <property type="match status" value="1"/>
</dbReference>
<dbReference type="EMBL" id="SRXV01000004">
    <property type="protein sequence ID" value="TGY91828.1"/>
    <property type="molecule type" value="Genomic_DNA"/>
</dbReference>
<protein>
    <submittedName>
        <fullName evidence="10">Cytochrome P450</fullName>
    </submittedName>
</protein>
<dbReference type="GO" id="GO:0016705">
    <property type="term" value="F:oxidoreductase activity, acting on paired donors, with incorporation or reduction of molecular oxygen"/>
    <property type="evidence" value="ECO:0007669"/>
    <property type="project" value="InterPro"/>
</dbReference>
<sequence length="477" mass="53232">MVEETGCLDEASSSPPGDSYAWRNGEPLLRPVACEPLTRLVGLVETGRLMRENPMSILPGALFRQTRLSGPHFGRSIHEVSGPAEMKSILLDNYEAWRKSPLIMRMLRPILGEAILTAHGENWHRQRKSLQPAFLRRRIEGFAPIMAEVAETTALRLSAEDQPVEIQAVLNDATFSVIERVLFSDAQEFDRVRVRSAIEVILAETGTLRMSDLLPAPEWVPRLMSARALRARHVFRKAAMAQIRRRRESGNSGDDLLGLLLELRDPETGDGLSDRDIRDTVMTFIAAGHETTAIALTWALYLVASDAPTQKRLRAEAAEAMAHGRALSAADLPRLTFSRQVIEEAMRLYPPAPILGRRAIAETEICGHPVKKGDVALLAFYALHRHETLWDQPDHFDPDRFSPERRPKDRYQFMAFGGGPRACIGANFALMEATIFLSTLVAKLGFTPVEGHDVYPVMQVTLRPRGGMALNIQTLRN</sequence>
<dbReference type="InterPro" id="IPR036396">
    <property type="entry name" value="Cyt_P450_sf"/>
</dbReference>
<organism evidence="10 11">
    <name type="scientific">Marinicauda pacifica</name>
    <dbReference type="NCBI Taxonomy" id="1133559"/>
    <lineage>
        <taxon>Bacteria</taxon>
        <taxon>Pseudomonadati</taxon>
        <taxon>Pseudomonadota</taxon>
        <taxon>Alphaproteobacteria</taxon>
        <taxon>Maricaulales</taxon>
        <taxon>Maricaulaceae</taxon>
        <taxon>Marinicauda</taxon>
    </lineage>
</organism>
<feature type="binding site" description="axial binding residue" evidence="7">
    <location>
        <position position="423"/>
    </location>
    <ligand>
        <name>heme</name>
        <dbReference type="ChEBI" id="CHEBI:30413"/>
    </ligand>
    <ligandPart>
        <name>Fe</name>
        <dbReference type="ChEBI" id="CHEBI:18248"/>
    </ligandPart>
</feature>
<evidence type="ECO:0000256" key="2">
    <source>
        <dbReference type="ARBA" id="ARBA00022617"/>
    </source>
</evidence>
<dbReference type="InterPro" id="IPR002401">
    <property type="entry name" value="Cyt_P450_E_grp-I"/>
</dbReference>
<keyword evidence="6 8" id="KW-0503">Monooxygenase</keyword>
<keyword evidence="3 7" id="KW-0479">Metal-binding</keyword>
<evidence type="ECO:0000256" key="5">
    <source>
        <dbReference type="ARBA" id="ARBA00023004"/>
    </source>
</evidence>
<comment type="similarity">
    <text evidence="1 8">Belongs to the cytochrome P450 family.</text>
</comment>
<gene>
    <name evidence="10" type="ORF">E5162_13195</name>
</gene>
<evidence type="ECO:0000313" key="10">
    <source>
        <dbReference type="EMBL" id="TGY91828.1"/>
    </source>
</evidence>
<proteinExistence type="inferred from homology"/>
<dbReference type="SUPFAM" id="SSF48264">
    <property type="entry name" value="Cytochrome P450"/>
    <property type="match status" value="1"/>
</dbReference>
<evidence type="ECO:0000256" key="7">
    <source>
        <dbReference type="PIRSR" id="PIRSR602401-1"/>
    </source>
</evidence>
<dbReference type="GO" id="GO:0020037">
    <property type="term" value="F:heme binding"/>
    <property type="evidence" value="ECO:0007669"/>
    <property type="project" value="InterPro"/>
</dbReference>
<dbReference type="PROSITE" id="PS00086">
    <property type="entry name" value="CYTOCHROME_P450"/>
    <property type="match status" value="1"/>
</dbReference>
<name>A0A4S2H8G5_9PROT</name>
<reference evidence="10 11" key="1">
    <citation type="journal article" date="2013" name="Int. J. Syst. Evol. Microbiol.">
        <title>Marinicauda pacifica gen. nov., sp. nov., a prosthecate alphaproteobacterium of the family Hyphomonadaceae isolated from deep seawater.</title>
        <authorList>
            <person name="Zhang X.Y."/>
            <person name="Li G.W."/>
            <person name="Wang C.S."/>
            <person name="Zhang Y.J."/>
            <person name="Xu X.W."/>
            <person name="Li H."/>
            <person name="Liu A."/>
            <person name="Liu C."/>
            <person name="Xie B.B."/>
            <person name="Qin Q.L."/>
            <person name="Xu Z."/>
            <person name="Chen X.L."/>
            <person name="Zhou B.C."/>
            <person name="Zhang Y.Z."/>
        </authorList>
    </citation>
    <scope>NUCLEOTIDE SEQUENCE [LARGE SCALE GENOMIC DNA]</scope>
    <source>
        <strain evidence="10 11">P-1 km-3</strain>
    </source>
</reference>
<dbReference type="AlphaFoldDB" id="A0A4S2H8G5"/>
<keyword evidence="4 8" id="KW-0560">Oxidoreductase</keyword>
<dbReference type="PRINTS" id="PR00463">
    <property type="entry name" value="EP450I"/>
</dbReference>
<accession>A0A4S2H8G5</accession>
<dbReference type="RefSeq" id="WP_135945750.1">
    <property type="nucleotide sequence ID" value="NZ_BMEI01000004.1"/>
</dbReference>
<keyword evidence="5 7" id="KW-0408">Iron</keyword>
<keyword evidence="11" id="KW-1185">Reference proteome</keyword>
<keyword evidence="2 7" id="KW-0349">Heme</keyword>
<dbReference type="PANTHER" id="PTHR24291">
    <property type="entry name" value="CYTOCHROME P450 FAMILY 4"/>
    <property type="match status" value="1"/>
</dbReference>